<feature type="compositionally biased region" description="Basic and acidic residues" evidence="1">
    <location>
        <begin position="151"/>
        <end position="167"/>
    </location>
</feature>
<name>A0A409XFL7_PSICY</name>
<feature type="domain" description="Zn(2)-C6 fungal-type" evidence="2">
    <location>
        <begin position="45"/>
        <end position="76"/>
    </location>
</feature>
<dbReference type="Proteomes" id="UP000283269">
    <property type="component" value="Unassembled WGS sequence"/>
</dbReference>
<dbReference type="SMART" id="SM00066">
    <property type="entry name" value="GAL4"/>
    <property type="match status" value="2"/>
</dbReference>
<gene>
    <name evidence="3" type="ORF">CVT25_012212</name>
</gene>
<dbReference type="PANTHER" id="PTHR47657">
    <property type="entry name" value="STEROL REGULATORY ELEMENT-BINDING PROTEIN ECM22"/>
    <property type="match status" value="1"/>
</dbReference>
<evidence type="ECO:0000313" key="4">
    <source>
        <dbReference type="Proteomes" id="UP000283269"/>
    </source>
</evidence>
<dbReference type="CDD" id="cd00067">
    <property type="entry name" value="GAL4"/>
    <property type="match status" value="2"/>
</dbReference>
<evidence type="ECO:0000313" key="3">
    <source>
        <dbReference type="EMBL" id="PPQ89540.1"/>
    </source>
</evidence>
<dbReference type="GO" id="GO:0008270">
    <property type="term" value="F:zinc ion binding"/>
    <property type="evidence" value="ECO:0007669"/>
    <property type="project" value="InterPro"/>
</dbReference>
<dbReference type="SUPFAM" id="SSF57701">
    <property type="entry name" value="Zn2/Cys6 DNA-binding domain"/>
    <property type="match status" value="2"/>
</dbReference>
<dbReference type="Gene3D" id="4.10.240.10">
    <property type="entry name" value="Zn(2)-C6 fungal-type DNA-binding domain"/>
    <property type="match status" value="2"/>
</dbReference>
<dbReference type="InterPro" id="IPR001138">
    <property type="entry name" value="Zn2Cys6_DnaBD"/>
</dbReference>
<dbReference type="InterPro" id="IPR036864">
    <property type="entry name" value="Zn2-C6_fun-type_DNA-bd_sf"/>
</dbReference>
<reference evidence="3 4" key="1">
    <citation type="journal article" date="2018" name="Evol. Lett.">
        <title>Horizontal gene cluster transfer increased hallucinogenic mushroom diversity.</title>
        <authorList>
            <person name="Reynolds H.T."/>
            <person name="Vijayakumar V."/>
            <person name="Gluck-Thaler E."/>
            <person name="Korotkin H.B."/>
            <person name="Matheny P.B."/>
            <person name="Slot J.C."/>
        </authorList>
    </citation>
    <scope>NUCLEOTIDE SEQUENCE [LARGE SCALE GENOMIC DNA]</scope>
    <source>
        <strain evidence="3 4">2631</strain>
    </source>
</reference>
<protein>
    <recommendedName>
        <fullName evidence="2">Zn(2)-C6 fungal-type domain-containing protein</fullName>
    </recommendedName>
</protein>
<keyword evidence="4" id="KW-1185">Reference proteome</keyword>
<evidence type="ECO:0000259" key="2">
    <source>
        <dbReference type="PROSITE" id="PS50048"/>
    </source>
</evidence>
<proteinExistence type="predicted"/>
<comment type="caution">
    <text evidence="3">The sequence shown here is derived from an EMBL/GenBank/DDBJ whole genome shotgun (WGS) entry which is preliminary data.</text>
</comment>
<dbReference type="InterPro" id="IPR052400">
    <property type="entry name" value="Zn2-C6_fungal_TF"/>
</dbReference>
<dbReference type="AlphaFoldDB" id="A0A409XFL7"/>
<feature type="domain" description="Zn(2)-C6 fungal-type" evidence="2">
    <location>
        <begin position="89"/>
        <end position="121"/>
    </location>
</feature>
<dbReference type="PANTHER" id="PTHR47657:SF7">
    <property type="entry name" value="STEROL REGULATORY ELEMENT-BINDING PROTEIN ECM22"/>
    <property type="match status" value="1"/>
</dbReference>
<dbReference type="PROSITE" id="PS50048">
    <property type="entry name" value="ZN2_CY6_FUNGAL_2"/>
    <property type="match status" value="2"/>
</dbReference>
<evidence type="ECO:0000256" key="1">
    <source>
        <dbReference type="SAM" id="MobiDB-lite"/>
    </source>
</evidence>
<dbReference type="Pfam" id="PF00172">
    <property type="entry name" value="Zn_clus"/>
    <property type="match status" value="1"/>
</dbReference>
<feature type="region of interest" description="Disordered" evidence="1">
    <location>
        <begin position="128"/>
        <end position="169"/>
    </location>
</feature>
<accession>A0A409XFL7</accession>
<dbReference type="GO" id="GO:0000981">
    <property type="term" value="F:DNA-binding transcription factor activity, RNA polymerase II-specific"/>
    <property type="evidence" value="ECO:0007669"/>
    <property type="project" value="InterPro"/>
</dbReference>
<dbReference type="EMBL" id="NHYD01001859">
    <property type="protein sequence ID" value="PPQ89540.1"/>
    <property type="molecule type" value="Genomic_DNA"/>
</dbReference>
<dbReference type="InParanoid" id="A0A409XFL7"/>
<sequence length="467" mass="52333">MSIQPESSDIVEDASDDGQLTIRIPNPKVYMARQSQWVGRRGKPRCDHCRTGNLKCDRVLPMCNHCSWANQAECSYTPMPTPAHRGIPRCDRCRANNMKCDRNLPVCNNCERDAGGTACNYTPKKRHKLRTTEEDPSKASMKVGQSIMSQKSEKPPPLKTEPEKDVGSHTFYGHNVGVPGGIIISPSHSESESPSDVDPGQTGRFTADFAKGSHSFPAFPSGGTQRQQPIPAPLEFIPHAFPLPQERKSVINSSNVEPWVHQSFVSLPSFVCQRLRQLDIAEFPNRRDFDTSLLDFQNGMMDELRETTCLPADAYTNLARCLASGNLSTLSDRVQSWASIHKLCSGHEKYNLILVPRVPVFSQDSTTFDNHKRQFVADLLSAKSDLDSIKVKSLKFSGFDVMPVRQQIYDILTYAHLAHRPAIQMLSEVSRLRFAYITWPMAEMYVKMCPSCKLSEEEESYSSSSSP</sequence>
<organism evidence="3 4">
    <name type="scientific">Psilocybe cyanescens</name>
    <dbReference type="NCBI Taxonomy" id="93625"/>
    <lineage>
        <taxon>Eukaryota</taxon>
        <taxon>Fungi</taxon>
        <taxon>Dikarya</taxon>
        <taxon>Basidiomycota</taxon>
        <taxon>Agaricomycotina</taxon>
        <taxon>Agaricomycetes</taxon>
        <taxon>Agaricomycetidae</taxon>
        <taxon>Agaricales</taxon>
        <taxon>Agaricineae</taxon>
        <taxon>Strophariaceae</taxon>
        <taxon>Psilocybe</taxon>
    </lineage>
</organism>
<dbReference type="OrthoDB" id="39175at2759"/>